<name>A0A7C9M6N3_9DEIO</name>
<protein>
    <recommendedName>
        <fullName evidence="3">Erythromycin esterase</fullName>
    </recommendedName>
</protein>
<evidence type="ECO:0008006" key="3">
    <source>
        <dbReference type="Google" id="ProtNLM"/>
    </source>
</evidence>
<organism evidence="1 2">
    <name type="scientific">Deinococcus arboris</name>
    <dbReference type="NCBI Taxonomy" id="2682977"/>
    <lineage>
        <taxon>Bacteria</taxon>
        <taxon>Thermotogati</taxon>
        <taxon>Deinococcota</taxon>
        <taxon>Deinococci</taxon>
        <taxon>Deinococcales</taxon>
        <taxon>Deinococcaceae</taxon>
        <taxon>Deinococcus</taxon>
    </lineage>
</organism>
<dbReference type="InterPro" id="IPR007815">
    <property type="entry name" value="Emycin_Estase"/>
</dbReference>
<reference evidence="1 2" key="1">
    <citation type="submission" date="2019-12" db="EMBL/GenBank/DDBJ databases">
        <title>Deinococcus sp. HMF7620 Genome sequencing and assembly.</title>
        <authorList>
            <person name="Kang H."/>
            <person name="Kim H."/>
            <person name="Joh K."/>
        </authorList>
    </citation>
    <scope>NUCLEOTIDE SEQUENCE [LARGE SCALE GENOMIC DNA]</scope>
    <source>
        <strain evidence="1 2">HMF7620</strain>
    </source>
</reference>
<dbReference type="Gene3D" id="3.30.1870.10">
    <property type="entry name" value="EreA-like, domain 2"/>
    <property type="match status" value="1"/>
</dbReference>
<comment type="caution">
    <text evidence="1">The sequence shown here is derived from an EMBL/GenBank/DDBJ whole genome shotgun (WGS) entry which is preliminary data.</text>
</comment>
<accession>A0A7C9M6N3</accession>
<dbReference type="Gene3D" id="3.40.1660.10">
    <property type="entry name" value="EreA-like (biosynthetic domain)"/>
    <property type="match status" value="1"/>
</dbReference>
<keyword evidence="2" id="KW-1185">Reference proteome</keyword>
<dbReference type="SUPFAM" id="SSF159501">
    <property type="entry name" value="EreA/ChaN-like"/>
    <property type="match status" value="1"/>
</dbReference>
<dbReference type="PANTHER" id="PTHR31299:SF0">
    <property type="entry name" value="ESTERASE, PUTATIVE (AFU_ORTHOLOGUE AFUA_1G05850)-RELATED"/>
    <property type="match status" value="1"/>
</dbReference>
<dbReference type="PANTHER" id="PTHR31299">
    <property type="entry name" value="ESTERASE, PUTATIVE (AFU_ORTHOLOGUE AFUA_1G05850)-RELATED"/>
    <property type="match status" value="1"/>
</dbReference>
<dbReference type="InterPro" id="IPR052036">
    <property type="entry name" value="Hydrolase/PRTase-associated"/>
</dbReference>
<dbReference type="EMBL" id="WQLB01000013">
    <property type="protein sequence ID" value="MVN87305.1"/>
    <property type="molecule type" value="Genomic_DNA"/>
</dbReference>
<proteinExistence type="predicted"/>
<dbReference type="Pfam" id="PF05139">
    <property type="entry name" value="Erythro_esteras"/>
    <property type="match status" value="1"/>
</dbReference>
<dbReference type="Proteomes" id="UP000483286">
    <property type="component" value="Unassembled WGS sequence"/>
</dbReference>
<dbReference type="GO" id="GO:0046677">
    <property type="term" value="P:response to antibiotic"/>
    <property type="evidence" value="ECO:0007669"/>
    <property type="project" value="InterPro"/>
</dbReference>
<evidence type="ECO:0000313" key="1">
    <source>
        <dbReference type="EMBL" id="MVN87305.1"/>
    </source>
</evidence>
<gene>
    <name evidence="1" type="ORF">GO986_11030</name>
</gene>
<evidence type="ECO:0000313" key="2">
    <source>
        <dbReference type="Proteomes" id="UP000483286"/>
    </source>
</evidence>
<sequence length="232" mass="25001">MFGLLGRGPVAARLHLRPVGLPALQVGFQAVKFAVQALAGGLGRVAKRRQHRAVKGRGGHGRSVRWPLPCGLVNTERECELAQRPEVRVLGLGEPTHGSAEAFTWKGQVLLSLAQTGRLRVLAWECGFASGRRLDAALRGHSQEPLASALRAQGFWCWNTEEILAGLRDLQSWNAAQPPAERVRFVGVDVQPPHVGVQLLVDAGHEAPVLRELCLRIPLNCSTAGKAPSALP</sequence>
<dbReference type="AlphaFoldDB" id="A0A7C9M6N3"/>